<comment type="caution">
    <text evidence="3">The sequence shown here is derived from an EMBL/GenBank/DDBJ whole genome shotgun (WGS) entry which is preliminary data.</text>
</comment>
<dbReference type="PANTHER" id="PTHR43477:SF1">
    <property type="entry name" value="DIHYDROANTICAPSIN 7-DEHYDROGENASE"/>
    <property type="match status" value="1"/>
</dbReference>
<dbReference type="Pfam" id="PF13561">
    <property type="entry name" value="adh_short_C2"/>
    <property type="match status" value="1"/>
</dbReference>
<sequence>MSASPRFVSTLKESKVVIIGGTSGIGLAVASGVIEEGGSVIVASSSAAKVNHAVVELSDPAKQYNADPTRVRGISLELGGPETEARVTAFFEQVGAFDHLIITAGRVPRRTLTGDQTWDTLNALMTERLTCAFLTVKVAAYGKYLKEGGSVTLTTGSLYRYPMPGASLGVAVTGAIVSLVRGLALDLSGRSIRVNAVSPGPLRTSLFEALPKEFQELMTARLLTGRPGEVDHVVQTYLSLLKSPSVTGETLNDDSGGYSVKQPAF</sequence>
<name>A0AAN6JR84_9BASI</name>
<proteinExistence type="inferred from homology"/>
<evidence type="ECO:0000313" key="3">
    <source>
        <dbReference type="EMBL" id="KAK0548868.1"/>
    </source>
</evidence>
<keyword evidence="2" id="KW-0560">Oxidoreductase</keyword>
<dbReference type="InterPro" id="IPR002347">
    <property type="entry name" value="SDR_fam"/>
</dbReference>
<dbReference type="InterPro" id="IPR051122">
    <property type="entry name" value="SDR_DHRS6-like"/>
</dbReference>
<dbReference type="EMBL" id="JAPDMZ010000126">
    <property type="protein sequence ID" value="KAK0548868.1"/>
    <property type="molecule type" value="Genomic_DNA"/>
</dbReference>
<evidence type="ECO:0000256" key="1">
    <source>
        <dbReference type="ARBA" id="ARBA00006484"/>
    </source>
</evidence>
<evidence type="ECO:0000313" key="4">
    <source>
        <dbReference type="Proteomes" id="UP001176517"/>
    </source>
</evidence>
<gene>
    <name evidence="3" type="ORF">OC846_004319</name>
</gene>
<dbReference type="AlphaFoldDB" id="A0AAN6JR84"/>
<keyword evidence="4" id="KW-1185">Reference proteome</keyword>
<dbReference type="Gene3D" id="3.40.50.720">
    <property type="entry name" value="NAD(P)-binding Rossmann-like Domain"/>
    <property type="match status" value="1"/>
</dbReference>
<comment type="similarity">
    <text evidence="1">Belongs to the short-chain dehydrogenases/reductases (SDR) family.</text>
</comment>
<dbReference type="GO" id="GO:0016491">
    <property type="term" value="F:oxidoreductase activity"/>
    <property type="evidence" value="ECO:0007669"/>
    <property type="project" value="UniProtKB-KW"/>
</dbReference>
<dbReference type="SUPFAM" id="SSF51735">
    <property type="entry name" value="NAD(P)-binding Rossmann-fold domains"/>
    <property type="match status" value="1"/>
</dbReference>
<reference evidence="3" key="1">
    <citation type="journal article" date="2023" name="PhytoFront">
        <title>Draft Genome Resources of Seven Strains of Tilletia horrida, Causal Agent of Kernel Smut of Rice.</title>
        <authorList>
            <person name="Khanal S."/>
            <person name="Antony Babu S."/>
            <person name="Zhou X.G."/>
        </authorList>
    </citation>
    <scope>NUCLEOTIDE SEQUENCE</scope>
    <source>
        <strain evidence="3">TX6</strain>
    </source>
</reference>
<dbReference type="Proteomes" id="UP001176517">
    <property type="component" value="Unassembled WGS sequence"/>
</dbReference>
<accession>A0AAN6JR84</accession>
<organism evidence="3 4">
    <name type="scientific">Tilletia horrida</name>
    <dbReference type="NCBI Taxonomy" id="155126"/>
    <lineage>
        <taxon>Eukaryota</taxon>
        <taxon>Fungi</taxon>
        <taxon>Dikarya</taxon>
        <taxon>Basidiomycota</taxon>
        <taxon>Ustilaginomycotina</taxon>
        <taxon>Exobasidiomycetes</taxon>
        <taxon>Tilletiales</taxon>
        <taxon>Tilletiaceae</taxon>
        <taxon>Tilletia</taxon>
    </lineage>
</organism>
<dbReference type="PRINTS" id="PR00081">
    <property type="entry name" value="GDHRDH"/>
</dbReference>
<evidence type="ECO:0000256" key="2">
    <source>
        <dbReference type="ARBA" id="ARBA00023002"/>
    </source>
</evidence>
<dbReference type="InterPro" id="IPR036291">
    <property type="entry name" value="NAD(P)-bd_dom_sf"/>
</dbReference>
<dbReference type="PANTHER" id="PTHR43477">
    <property type="entry name" value="DIHYDROANTICAPSIN 7-DEHYDROGENASE"/>
    <property type="match status" value="1"/>
</dbReference>
<protein>
    <submittedName>
        <fullName evidence="3">Uncharacterized protein</fullName>
    </submittedName>
</protein>